<reference evidence="2 3" key="1">
    <citation type="journal article" date="2024" name="Appl. Environ. Microbiol.">
        <title>Pontiella agarivorans sp. nov., a novel marine anaerobic bacterium capable of degrading macroalgal polysaccharides and fixing nitrogen.</title>
        <authorList>
            <person name="Liu N."/>
            <person name="Kivenson V."/>
            <person name="Peng X."/>
            <person name="Cui Z."/>
            <person name="Lankiewicz T.S."/>
            <person name="Gosselin K.M."/>
            <person name="English C.J."/>
            <person name="Blair E.M."/>
            <person name="O'Malley M.A."/>
            <person name="Valentine D.L."/>
        </authorList>
    </citation>
    <scope>NUCLEOTIDE SEQUENCE [LARGE SCALE GENOMIC DNA]</scope>
    <source>
        <strain evidence="2 3">NLcol2</strain>
    </source>
</reference>
<dbReference type="RefSeq" id="WP_322609324.1">
    <property type="nucleotide sequence ID" value="NZ_JARVCO010000011.1"/>
</dbReference>
<accession>A0ABU5MZD2</accession>
<dbReference type="Proteomes" id="UP001290861">
    <property type="component" value="Unassembled WGS sequence"/>
</dbReference>
<comment type="caution">
    <text evidence="2">The sequence shown here is derived from an EMBL/GenBank/DDBJ whole genome shotgun (WGS) entry which is preliminary data.</text>
</comment>
<sequence length="120" mass="13326">MKLIQTLSVLLIATPFIFRGIFGPFILTFFGVVIGLWSILELRLIKAGTYLLSKILFGGVAVLATLVTVQYLKNDMGNASELYYFLTPLITLYLALVLELNIKSKNAQPAGGPYRDNARR</sequence>
<keyword evidence="1" id="KW-0812">Transmembrane</keyword>
<name>A0ABU5MZD2_9BACT</name>
<feature type="transmembrane region" description="Helical" evidence="1">
    <location>
        <begin position="51"/>
        <end position="71"/>
    </location>
</feature>
<gene>
    <name evidence="2" type="ORF">P9H32_12945</name>
</gene>
<keyword evidence="3" id="KW-1185">Reference proteome</keyword>
<feature type="transmembrane region" description="Helical" evidence="1">
    <location>
        <begin position="16"/>
        <end position="39"/>
    </location>
</feature>
<protein>
    <submittedName>
        <fullName evidence="2">Uncharacterized protein</fullName>
    </submittedName>
</protein>
<keyword evidence="1" id="KW-0472">Membrane</keyword>
<proteinExistence type="predicted"/>
<dbReference type="EMBL" id="JARVCO010000011">
    <property type="protein sequence ID" value="MDZ8119533.1"/>
    <property type="molecule type" value="Genomic_DNA"/>
</dbReference>
<evidence type="ECO:0000256" key="1">
    <source>
        <dbReference type="SAM" id="Phobius"/>
    </source>
</evidence>
<organism evidence="2 3">
    <name type="scientific">Pontiella agarivorans</name>
    <dbReference type="NCBI Taxonomy" id="3038953"/>
    <lineage>
        <taxon>Bacteria</taxon>
        <taxon>Pseudomonadati</taxon>
        <taxon>Kiritimatiellota</taxon>
        <taxon>Kiritimatiellia</taxon>
        <taxon>Kiritimatiellales</taxon>
        <taxon>Pontiellaceae</taxon>
        <taxon>Pontiella</taxon>
    </lineage>
</organism>
<keyword evidence="1" id="KW-1133">Transmembrane helix</keyword>
<evidence type="ECO:0000313" key="3">
    <source>
        <dbReference type="Proteomes" id="UP001290861"/>
    </source>
</evidence>
<evidence type="ECO:0000313" key="2">
    <source>
        <dbReference type="EMBL" id="MDZ8119533.1"/>
    </source>
</evidence>
<feature type="transmembrane region" description="Helical" evidence="1">
    <location>
        <begin position="83"/>
        <end position="102"/>
    </location>
</feature>